<dbReference type="EMBL" id="CP001337">
    <property type="protein sequence ID" value="ACL24947.1"/>
    <property type="molecule type" value="Genomic_DNA"/>
</dbReference>
<sequence length="502" mass="52352">MFRYSSQSSCLNQGTGKRLRYSMLIMVAMLAPVMSGWWRIPFTGAAGGPAVVCQAATNGAAAGTHFHRSYGLAGSNERVITVLPTSDNGFILVGFTNRNSPWYLGPYIVKVDGVGSVRWSRTYGDGNKGTGGAVAAADGGFWLAGSTDRDIYLVKMDADGNVQRAITYDGGALEGAGTILATSDGGFLLVGSTSPGYPSPVQALMVKLDGSGSVQWSRTYEVFYYPNGGTGTSLSSAVQTSDGGFLLGGNRTVYDYRTGQYTYSIILLKLNADGTVHQGWELTNPSFGDISLGNIGITTDGGVLLVGTTVVGANGNVRDDDMLAVKLDSAGNLQWSRTYGRAGVLDEGGTAVVQTLDGGFLLTGNTYNSSSGFDAYMLKIDGAGNVQWSRTYDGGGGESITTAVMAADGGFLLAGGTWPDSTAYDDMYVVRTDDLGEGTCNSAPATTVTATPAIAVQTFGVVDSSPAPLTVGTTAFPSAIPETQTENRCRYRLHLPLVVKGP</sequence>
<dbReference type="STRING" id="326427.Cagg_2059"/>
<dbReference type="PANTHER" id="PTHR42754:SF1">
    <property type="entry name" value="LIPOPROTEIN"/>
    <property type="match status" value="1"/>
</dbReference>
<reference evidence="2" key="1">
    <citation type="submission" date="2008-12" db="EMBL/GenBank/DDBJ databases">
        <title>Complete sequence of Chloroflexus aggregans DSM 9485.</title>
        <authorList>
            <consortium name="US DOE Joint Genome Institute"/>
            <person name="Lucas S."/>
            <person name="Copeland A."/>
            <person name="Lapidus A."/>
            <person name="Glavina del Rio T."/>
            <person name="Dalin E."/>
            <person name="Tice H."/>
            <person name="Pitluck S."/>
            <person name="Foster B."/>
            <person name="Larimer F."/>
            <person name="Land M."/>
            <person name="Hauser L."/>
            <person name="Kyrpides N."/>
            <person name="Mikhailova N."/>
            <person name="Bryant D."/>
            <person name="Richardson P."/>
        </authorList>
    </citation>
    <scope>NUCLEOTIDE SEQUENCE</scope>
    <source>
        <strain evidence="2">DSM 9485</strain>
    </source>
</reference>
<evidence type="ECO:0000313" key="3">
    <source>
        <dbReference type="Proteomes" id="UP000002508"/>
    </source>
</evidence>
<evidence type="ECO:0000313" key="2">
    <source>
        <dbReference type="EMBL" id="ACL24947.1"/>
    </source>
</evidence>
<protein>
    <submittedName>
        <fullName evidence="2">Uncharacterized protein</fullName>
    </submittedName>
</protein>
<dbReference type="KEGG" id="cag:Cagg_2059"/>
<proteinExistence type="predicted"/>
<dbReference type="InterPro" id="IPR011047">
    <property type="entry name" value="Quinoprotein_ADH-like_sf"/>
</dbReference>
<keyword evidence="1" id="KW-0472">Membrane</keyword>
<dbReference type="AlphaFoldDB" id="B8GBY0"/>
<keyword evidence="1" id="KW-0812">Transmembrane</keyword>
<dbReference type="eggNOG" id="COG1520">
    <property type="taxonomic scope" value="Bacteria"/>
</dbReference>
<name>B8GBY0_CHLAD</name>
<dbReference type="SUPFAM" id="SSF50998">
    <property type="entry name" value="Quinoprotein alcohol dehydrogenase-like"/>
    <property type="match status" value="1"/>
</dbReference>
<keyword evidence="1" id="KW-1133">Transmembrane helix</keyword>
<keyword evidence="3" id="KW-1185">Reference proteome</keyword>
<feature type="transmembrane region" description="Helical" evidence="1">
    <location>
        <begin position="21"/>
        <end position="40"/>
    </location>
</feature>
<dbReference type="PANTHER" id="PTHR42754">
    <property type="entry name" value="ENDOGLUCANASE"/>
    <property type="match status" value="1"/>
</dbReference>
<gene>
    <name evidence="2" type="ordered locus">Cagg_2059</name>
</gene>
<accession>B8GBY0</accession>
<evidence type="ECO:0000256" key="1">
    <source>
        <dbReference type="SAM" id="Phobius"/>
    </source>
</evidence>
<dbReference type="HOGENOM" id="CLU_542588_0_0_0"/>
<dbReference type="Proteomes" id="UP000002508">
    <property type="component" value="Chromosome"/>
</dbReference>
<organism evidence="2 3">
    <name type="scientific">Chloroflexus aggregans (strain MD-66 / DSM 9485)</name>
    <dbReference type="NCBI Taxonomy" id="326427"/>
    <lineage>
        <taxon>Bacteria</taxon>
        <taxon>Bacillati</taxon>
        <taxon>Chloroflexota</taxon>
        <taxon>Chloroflexia</taxon>
        <taxon>Chloroflexales</taxon>
        <taxon>Chloroflexineae</taxon>
        <taxon>Chloroflexaceae</taxon>
        <taxon>Chloroflexus</taxon>
    </lineage>
</organism>